<gene>
    <name evidence="2" type="ORF">S01H1_39045</name>
</gene>
<evidence type="ECO:0000313" key="2">
    <source>
        <dbReference type="EMBL" id="GAG09859.1"/>
    </source>
</evidence>
<feature type="region of interest" description="Disordered" evidence="1">
    <location>
        <begin position="37"/>
        <end position="87"/>
    </location>
</feature>
<proteinExistence type="predicted"/>
<reference evidence="2" key="1">
    <citation type="journal article" date="2014" name="Front. Microbiol.">
        <title>High frequency of phylogenetically diverse reductive dehalogenase-homologous genes in deep subseafloor sedimentary metagenomes.</title>
        <authorList>
            <person name="Kawai M."/>
            <person name="Futagami T."/>
            <person name="Toyoda A."/>
            <person name="Takaki Y."/>
            <person name="Nishi S."/>
            <person name="Hori S."/>
            <person name="Arai W."/>
            <person name="Tsubouchi T."/>
            <person name="Morono Y."/>
            <person name="Uchiyama I."/>
            <person name="Ito T."/>
            <person name="Fujiyama A."/>
            <person name="Inagaki F."/>
            <person name="Takami H."/>
        </authorList>
    </citation>
    <scope>NUCLEOTIDE SEQUENCE</scope>
    <source>
        <strain evidence="2">Expedition CK06-06</strain>
    </source>
</reference>
<evidence type="ECO:0000256" key="1">
    <source>
        <dbReference type="SAM" id="MobiDB-lite"/>
    </source>
</evidence>
<dbReference type="EMBL" id="BARS01024605">
    <property type="protein sequence ID" value="GAG09859.1"/>
    <property type="molecule type" value="Genomic_DNA"/>
</dbReference>
<feature type="non-terminal residue" evidence="2">
    <location>
        <position position="173"/>
    </location>
</feature>
<accession>X0UVI1</accession>
<organism evidence="2">
    <name type="scientific">marine sediment metagenome</name>
    <dbReference type="NCBI Taxonomy" id="412755"/>
    <lineage>
        <taxon>unclassified sequences</taxon>
        <taxon>metagenomes</taxon>
        <taxon>ecological metagenomes</taxon>
    </lineage>
</organism>
<dbReference type="AlphaFoldDB" id="X0UVI1"/>
<sequence length="173" mass="19214">MSSPFQQSFMAKSPVAMALKGNQDKLPKALQQEILNSPAKQTIKLSDEDLKNPKSASSAPAPQLDNVEGQGGFDYESPDFDNVEGQGGVDYEAADYKKKTKSVINMNSPLNSYENPQGEVYLSDQPAFQDMQGKIQAAADQVTASWTDEKQEAKLDRRILNRGDREKEIRNER</sequence>
<name>X0UVI1_9ZZZZ</name>
<comment type="caution">
    <text evidence="2">The sequence shown here is derived from an EMBL/GenBank/DDBJ whole genome shotgun (WGS) entry which is preliminary data.</text>
</comment>
<protein>
    <submittedName>
        <fullName evidence="2">Uncharacterized protein</fullName>
    </submittedName>
</protein>